<dbReference type="Gene3D" id="3.40.50.300">
    <property type="entry name" value="P-loop containing nucleotide triphosphate hydrolases"/>
    <property type="match status" value="1"/>
</dbReference>
<reference evidence="3" key="1">
    <citation type="journal article" date="2021" name="Proc. Natl. Acad. Sci. U.S.A.">
        <title>A Catalog of Tens of Thousands of Viruses from Human Metagenomes Reveals Hidden Associations with Chronic Diseases.</title>
        <authorList>
            <person name="Tisza M.J."/>
            <person name="Buck C.B."/>
        </authorList>
    </citation>
    <scope>NUCLEOTIDE SEQUENCE</scope>
    <source>
        <strain evidence="3">CtvxP16</strain>
    </source>
</reference>
<evidence type="ECO:0000313" key="3">
    <source>
        <dbReference type="EMBL" id="DAF97904.1"/>
    </source>
</evidence>
<protein>
    <submittedName>
        <fullName evidence="3">Large Terminase</fullName>
    </submittedName>
</protein>
<dbReference type="PANTHER" id="PTHR41287:SF1">
    <property type="entry name" value="PROTEIN YMFN"/>
    <property type="match status" value="1"/>
</dbReference>
<accession>A0A8S5UTT9</accession>
<evidence type="ECO:0000259" key="1">
    <source>
        <dbReference type="Pfam" id="PF03354"/>
    </source>
</evidence>
<name>A0A8S5UTT9_9CAUD</name>
<dbReference type="GO" id="GO:0004519">
    <property type="term" value="F:endonuclease activity"/>
    <property type="evidence" value="ECO:0007669"/>
    <property type="project" value="InterPro"/>
</dbReference>
<proteinExistence type="predicted"/>
<evidence type="ECO:0000259" key="2">
    <source>
        <dbReference type="Pfam" id="PF20441"/>
    </source>
</evidence>
<dbReference type="PANTHER" id="PTHR41287">
    <property type="match status" value="1"/>
</dbReference>
<dbReference type="Pfam" id="PF03354">
    <property type="entry name" value="TerL_ATPase"/>
    <property type="match status" value="1"/>
</dbReference>
<feature type="domain" description="Terminase large subunit-like endonuclease" evidence="2">
    <location>
        <begin position="252"/>
        <end position="546"/>
    </location>
</feature>
<dbReference type="InterPro" id="IPR005021">
    <property type="entry name" value="Terminase_largesu-like"/>
</dbReference>
<dbReference type="Pfam" id="PF20441">
    <property type="entry name" value="TerL_nuclease"/>
    <property type="match status" value="1"/>
</dbReference>
<dbReference type="InterPro" id="IPR046462">
    <property type="entry name" value="TerL_nuclease"/>
</dbReference>
<sequence length="553" mass="63807">MTYIEEYLDAAHSGRVDVPKYVIKQYEMLLPIIKGQDTRWMYDPAKAHKPIEFAEKFCKQSKDEWLGKPVRYLLWQKAAFEAIYGIVERGSGYKKHQKVFIEVAKKNGKTTMFAPVALYETAKKGNEVYSAANGLQQSRIIWTEAANMLDQSPALRKALKKRQFAIKNIRPQGYSVFMPLANQPDVLDGKLPKVVFLDEVHELDQTLYDILYNGQIACADPLFIMASTNGYKRGGLFDTERENSVQILDGAIKDERKFSLLYELDDPKDWMNEAHWGQANPSLGYTFQIEKLREIVQTALAKPNDLNAVKVKHFNLGGVSERAYFEFDTINNERKFDIERFEGHDAIGAFDLSLTNDLTAFATLFWDEENKEFCAAVMFWISQDFYETAIKDPRMGNVWRMWVEQGYIRIAGINSIDHTAIVDYATEMVEKHNIFYRWIYYDPYSARYLVTAMHNQGFREDKCLIRCYQGSKTLSVPFQRVEAELKAKKINYNNNPVVKWCMTNVAIKEDPRNKNPLPEKAGKNNTRKIDGFAVILDAFVGVCDHEPEFIGEE</sequence>
<dbReference type="InterPro" id="IPR046461">
    <property type="entry name" value="TerL_ATPase"/>
</dbReference>
<dbReference type="EMBL" id="BK016138">
    <property type="protein sequence ID" value="DAF97904.1"/>
    <property type="molecule type" value="Genomic_DNA"/>
</dbReference>
<dbReference type="InterPro" id="IPR027417">
    <property type="entry name" value="P-loop_NTPase"/>
</dbReference>
<organism evidence="3">
    <name type="scientific">Myoviridae sp. ctvxP16</name>
    <dbReference type="NCBI Taxonomy" id="2825205"/>
    <lineage>
        <taxon>Viruses</taxon>
        <taxon>Duplodnaviria</taxon>
        <taxon>Heunggongvirae</taxon>
        <taxon>Uroviricota</taxon>
        <taxon>Caudoviricetes</taxon>
    </lineage>
</organism>
<feature type="domain" description="Terminase large subunit-like ATPase" evidence="1">
    <location>
        <begin position="75"/>
        <end position="242"/>
    </location>
</feature>